<evidence type="ECO:0000313" key="7">
    <source>
        <dbReference type="EMBL" id="PSR22855.1"/>
    </source>
</evidence>
<sequence length="222" mass="24729">MSKENLEKRRQALAQVRAMAQEQLRESEMESVQALSAYDNHSADLGTDTCQRELEAGLEAGFNQKLEQVQRAMVKLAEGTYGICDRCGRPIDRERLDALAEATLCVNCQEESADVQVSPIENKFSAPDFFAGNIDETNGAVEMTGEDFWQAVAQFGTSDTLQDTALASQCPNLWAHLPEDVGSVESIEKMVDSDGEVLFDRVHQQNQNRLMNRDDLSDCDFL</sequence>
<evidence type="ECO:0000313" key="8">
    <source>
        <dbReference type="Proteomes" id="UP000241848"/>
    </source>
</evidence>
<dbReference type="EMBL" id="PXYV01000011">
    <property type="protein sequence ID" value="PSR22855.1"/>
    <property type="molecule type" value="Genomic_DNA"/>
</dbReference>
<organism evidence="7 8">
    <name type="scientific">Sulfobacillus acidophilus</name>
    <dbReference type="NCBI Taxonomy" id="53633"/>
    <lineage>
        <taxon>Bacteria</taxon>
        <taxon>Bacillati</taxon>
        <taxon>Bacillota</taxon>
        <taxon>Clostridia</taxon>
        <taxon>Eubacteriales</taxon>
        <taxon>Clostridiales Family XVII. Incertae Sedis</taxon>
        <taxon>Sulfobacillus</taxon>
    </lineage>
</organism>
<dbReference type="InterPro" id="IPR037187">
    <property type="entry name" value="DnaK_N"/>
</dbReference>
<keyword evidence="1" id="KW-0479">Metal-binding</keyword>
<dbReference type="InterPro" id="IPR000962">
    <property type="entry name" value="Znf_DskA_TraR"/>
</dbReference>
<dbReference type="PROSITE" id="PS51128">
    <property type="entry name" value="ZF_DKSA_2"/>
    <property type="match status" value="1"/>
</dbReference>
<dbReference type="AlphaFoldDB" id="A0A2T2WKU5"/>
<dbReference type="GO" id="GO:0008270">
    <property type="term" value="F:zinc ion binding"/>
    <property type="evidence" value="ECO:0007669"/>
    <property type="project" value="UniProtKB-KW"/>
</dbReference>
<accession>A0A2T2WKU5</accession>
<dbReference type="Proteomes" id="UP000241848">
    <property type="component" value="Unassembled WGS sequence"/>
</dbReference>
<dbReference type="PANTHER" id="PTHR33823:SF4">
    <property type="entry name" value="GENERAL STRESS PROTEIN 16O"/>
    <property type="match status" value="1"/>
</dbReference>
<evidence type="ECO:0000259" key="6">
    <source>
        <dbReference type="Pfam" id="PF01258"/>
    </source>
</evidence>
<evidence type="ECO:0000256" key="2">
    <source>
        <dbReference type="ARBA" id="ARBA00022771"/>
    </source>
</evidence>
<keyword evidence="2" id="KW-0863">Zinc-finger</keyword>
<keyword evidence="5" id="KW-0175">Coiled coil</keyword>
<proteinExistence type="predicted"/>
<dbReference type="SUPFAM" id="SSF109635">
    <property type="entry name" value="DnaK suppressor protein DksA, alpha-hairpin domain"/>
    <property type="match status" value="1"/>
</dbReference>
<dbReference type="PANTHER" id="PTHR33823">
    <property type="entry name" value="RNA POLYMERASE-BINDING TRANSCRIPTION FACTOR DKSA-RELATED"/>
    <property type="match status" value="1"/>
</dbReference>
<reference evidence="7 8" key="1">
    <citation type="journal article" date="2014" name="BMC Genomics">
        <title>Comparison of environmental and isolate Sulfobacillus genomes reveals diverse carbon, sulfur, nitrogen, and hydrogen metabolisms.</title>
        <authorList>
            <person name="Justice N.B."/>
            <person name="Norman A."/>
            <person name="Brown C.T."/>
            <person name="Singh A."/>
            <person name="Thomas B.C."/>
            <person name="Banfield J.F."/>
        </authorList>
    </citation>
    <scope>NUCLEOTIDE SEQUENCE [LARGE SCALE GENOMIC DNA]</scope>
    <source>
        <strain evidence="7">AMDSBA3</strain>
    </source>
</reference>
<evidence type="ECO:0000256" key="3">
    <source>
        <dbReference type="ARBA" id="ARBA00022833"/>
    </source>
</evidence>
<feature type="coiled-coil region" evidence="5">
    <location>
        <begin position="3"/>
        <end position="30"/>
    </location>
</feature>
<dbReference type="SUPFAM" id="SSF57716">
    <property type="entry name" value="Glucocorticoid receptor-like (DNA-binding domain)"/>
    <property type="match status" value="1"/>
</dbReference>
<protein>
    <submittedName>
        <fullName evidence="7">Conjugal transfer protein TraR</fullName>
    </submittedName>
</protein>
<evidence type="ECO:0000256" key="5">
    <source>
        <dbReference type="SAM" id="Coils"/>
    </source>
</evidence>
<dbReference type="Pfam" id="PF01258">
    <property type="entry name" value="zf-dskA_traR"/>
    <property type="match status" value="1"/>
</dbReference>
<evidence type="ECO:0000256" key="4">
    <source>
        <dbReference type="PROSITE-ProRule" id="PRU00510"/>
    </source>
</evidence>
<evidence type="ECO:0000256" key="1">
    <source>
        <dbReference type="ARBA" id="ARBA00022723"/>
    </source>
</evidence>
<keyword evidence="3" id="KW-0862">Zinc</keyword>
<dbReference type="Gene3D" id="1.20.120.910">
    <property type="entry name" value="DksA, coiled-coil domain"/>
    <property type="match status" value="1"/>
</dbReference>
<feature type="domain" description="Zinc finger DksA/TraR C4-type" evidence="6">
    <location>
        <begin position="79"/>
        <end position="111"/>
    </location>
</feature>
<gene>
    <name evidence="7" type="ORF">C7B45_05130</name>
</gene>
<name>A0A2T2WKU5_9FIRM</name>
<feature type="zinc finger region" description="dksA C4-type" evidence="4">
    <location>
        <begin position="84"/>
        <end position="108"/>
    </location>
</feature>
<comment type="caution">
    <text evidence="7">The sequence shown here is derived from an EMBL/GenBank/DDBJ whole genome shotgun (WGS) entry which is preliminary data.</text>
</comment>